<organism evidence="1 2">
    <name type="scientific">Paenimyroides aestuarii</name>
    <dbReference type="NCBI Taxonomy" id="2968490"/>
    <lineage>
        <taxon>Bacteria</taxon>
        <taxon>Pseudomonadati</taxon>
        <taxon>Bacteroidota</taxon>
        <taxon>Flavobacteriia</taxon>
        <taxon>Flavobacteriales</taxon>
        <taxon>Flavobacteriaceae</taxon>
        <taxon>Paenimyroides</taxon>
    </lineage>
</organism>
<evidence type="ECO:0000313" key="2">
    <source>
        <dbReference type="Proteomes" id="UP001317001"/>
    </source>
</evidence>
<dbReference type="RefSeq" id="WP_257500665.1">
    <property type="nucleotide sequence ID" value="NZ_CP102382.1"/>
</dbReference>
<evidence type="ECO:0000313" key="1">
    <source>
        <dbReference type="EMBL" id="UUV22755.1"/>
    </source>
</evidence>
<dbReference type="EMBL" id="CP102382">
    <property type="protein sequence ID" value="UUV22755.1"/>
    <property type="molecule type" value="Genomic_DNA"/>
</dbReference>
<reference evidence="1 2" key="1">
    <citation type="submission" date="2022-08" db="EMBL/GenBank/DDBJ databases">
        <title>Myroides zhujiangensis sp. nov., a novel bacterium isolated from sediment in the Pearl River Estuary.</title>
        <authorList>
            <person name="Cui L."/>
        </authorList>
    </citation>
    <scope>NUCLEOTIDE SEQUENCE [LARGE SCALE GENOMIC DNA]</scope>
    <source>
        <strain evidence="1 2">SCSIO 72103</strain>
    </source>
</reference>
<dbReference type="Proteomes" id="UP001317001">
    <property type="component" value="Chromosome"/>
</dbReference>
<proteinExistence type="predicted"/>
<keyword evidence="2" id="KW-1185">Reference proteome</keyword>
<gene>
    <name evidence="1" type="ORF">NPX36_06865</name>
</gene>
<protein>
    <submittedName>
        <fullName evidence="1">Uncharacterized protein</fullName>
    </submittedName>
</protein>
<sequence>MKNIFLLILFILNNICFAQKIILSNPNNNTLLLDFENPIDFLTNDIDCREIRFEAQNADLHVIDNCKLSVRPKIKDIVTINVFFKDKLIAKNVYLVT</sequence>
<accession>A0ABY5NW25</accession>
<name>A0ABY5NW25_9FLAO</name>